<evidence type="ECO:0000313" key="3">
    <source>
        <dbReference type="Proteomes" id="UP000187609"/>
    </source>
</evidence>
<organism evidence="2 3">
    <name type="scientific">Nicotiana attenuata</name>
    <name type="common">Coyote tobacco</name>
    <dbReference type="NCBI Taxonomy" id="49451"/>
    <lineage>
        <taxon>Eukaryota</taxon>
        <taxon>Viridiplantae</taxon>
        <taxon>Streptophyta</taxon>
        <taxon>Embryophyta</taxon>
        <taxon>Tracheophyta</taxon>
        <taxon>Spermatophyta</taxon>
        <taxon>Magnoliopsida</taxon>
        <taxon>eudicotyledons</taxon>
        <taxon>Gunneridae</taxon>
        <taxon>Pentapetalae</taxon>
        <taxon>asterids</taxon>
        <taxon>lamiids</taxon>
        <taxon>Solanales</taxon>
        <taxon>Solanaceae</taxon>
        <taxon>Nicotianoideae</taxon>
        <taxon>Nicotianeae</taxon>
        <taxon>Nicotiana</taxon>
    </lineage>
</organism>
<comment type="caution">
    <text evidence="2">The sequence shown here is derived from an EMBL/GenBank/DDBJ whole genome shotgun (WGS) entry which is preliminary data.</text>
</comment>
<evidence type="ECO:0000256" key="1">
    <source>
        <dbReference type="SAM" id="MobiDB-lite"/>
    </source>
</evidence>
<dbReference type="STRING" id="49451.A0A1J6KED6"/>
<dbReference type="InterPro" id="IPR004252">
    <property type="entry name" value="Probable_transposase_24"/>
</dbReference>
<dbReference type="KEGG" id="nau:109220365"/>
<accession>A0A1J6KED6</accession>
<protein>
    <submittedName>
        <fullName evidence="2">Uncharacterized protein</fullName>
    </submittedName>
</protein>
<dbReference type="PANTHER" id="PTHR33144">
    <property type="entry name" value="OS10G0409366 PROTEIN-RELATED"/>
    <property type="match status" value="1"/>
</dbReference>
<proteinExistence type="predicted"/>
<dbReference type="AlphaFoldDB" id="A0A1J6KED6"/>
<dbReference type="OrthoDB" id="1281243at2759"/>
<gene>
    <name evidence="2" type="ORF">A4A49_41247</name>
</gene>
<dbReference type="Pfam" id="PF03004">
    <property type="entry name" value="Transposase_24"/>
    <property type="match status" value="1"/>
</dbReference>
<dbReference type="OMA" id="QIMNANT"/>
<dbReference type="PANTHER" id="PTHR33144:SF45">
    <property type="entry name" value="TRANSPOSASE TNP1_EN_SPM-LIKE DOMAIN-CONTAINING PROTEIN"/>
    <property type="match status" value="1"/>
</dbReference>
<dbReference type="EMBL" id="MJEQ01005486">
    <property type="protein sequence ID" value="OIT20303.1"/>
    <property type="molecule type" value="Genomic_DNA"/>
</dbReference>
<sequence length="280" mass="31841">MCKKWGAKRLKLFDKVYDPLKSRAEIMDSVPLGIPPDQWISYVDYRFKEKTQETCKRNAEIRKKQIVSHIGGSKPNSRRRAEMMAETGQKPGRGQLYLIHIGMKMDHMLMRRQKRYEKIELALAQSTVDESEISPNNVVGKVLGKEQSGRVRCLGLGAVPSRAFRQTRPRYSDLNASSYNNGSCSSQCQEKYNQMLNAHNQSQEHYREMMNVNTQIMNANTQMMNAFKAYMIMKEGKIPEKFAGIFVSPPRSTPSDAASGSILPTDIRRSSDGSNPNDNH</sequence>
<keyword evidence="3" id="KW-1185">Reference proteome</keyword>
<dbReference type="Proteomes" id="UP000187609">
    <property type="component" value="Unassembled WGS sequence"/>
</dbReference>
<name>A0A1J6KED6_NICAT</name>
<feature type="region of interest" description="Disordered" evidence="1">
    <location>
        <begin position="249"/>
        <end position="280"/>
    </location>
</feature>
<reference evidence="2" key="1">
    <citation type="submission" date="2016-11" db="EMBL/GenBank/DDBJ databases">
        <title>The genome of Nicotiana attenuata.</title>
        <authorList>
            <person name="Xu S."/>
            <person name="Brockmoeller T."/>
            <person name="Gaquerel E."/>
            <person name="Navarro A."/>
            <person name="Kuhl H."/>
            <person name="Gase K."/>
            <person name="Ling Z."/>
            <person name="Zhou W."/>
            <person name="Kreitzer C."/>
            <person name="Stanke M."/>
            <person name="Tang H."/>
            <person name="Lyons E."/>
            <person name="Pandey P."/>
            <person name="Pandey S.P."/>
            <person name="Timmermann B."/>
            <person name="Baldwin I.T."/>
        </authorList>
    </citation>
    <scope>NUCLEOTIDE SEQUENCE [LARGE SCALE GENOMIC DNA]</scope>
    <source>
        <strain evidence="2">UT</strain>
    </source>
</reference>
<evidence type="ECO:0000313" key="2">
    <source>
        <dbReference type="EMBL" id="OIT20303.1"/>
    </source>
</evidence>
<dbReference type="Gramene" id="OIT20303">
    <property type="protein sequence ID" value="OIT20303"/>
    <property type="gene ID" value="A4A49_41247"/>
</dbReference>